<feature type="region of interest" description="Disordered" evidence="1">
    <location>
        <begin position="235"/>
        <end position="257"/>
    </location>
</feature>
<evidence type="ECO:0000313" key="3">
    <source>
        <dbReference type="Proteomes" id="UP001430356"/>
    </source>
</evidence>
<feature type="compositionally biased region" description="Basic and acidic residues" evidence="1">
    <location>
        <begin position="186"/>
        <end position="197"/>
    </location>
</feature>
<feature type="compositionally biased region" description="Basic residues" evidence="1">
    <location>
        <begin position="450"/>
        <end position="465"/>
    </location>
</feature>
<evidence type="ECO:0000256" key="1">
    <source>
        <dbReference type="SAM" id="MobiDB-lite"/>
    </source>
</evidence>
<feature type="compositionally biased region" description="Low complexity" evidence="1">
    <location>
        <begin position="466"/>
        <end position="488"/>
    </location>
</feature>
<protein>
    <recommendedName>
        <fullName evidence="4">WW domain-containing protein</fullName>
    </recommendedName>
</protein>
<dbReference type="AlphaFoldDB" id="A0AAW0EN52"/>
<feature type="compositionally biased region" description="Basic and acidic residues" evidence="1">
    <location>
        <begin position="418"/>
        <end position="436"/>
    </location>
</feature>
<dbReference type="EMBL" id="JAECZO010000041">
    <property type="protein sequence ID" value="KAK7194712.1"/>
    <property type="molecule type" value="Genomic_DNA"/>
</dbReference>
<evidence type="ECO:0000313" key="2">
    <source>
        <dbReference type="EMBL" id="KAK7194712.1"/>
    </source>
</evidence>
<evidence type="ECO:0008006" key="4">
    <source>
        <dbReference type="Google" id="ProtNLM"/>
    </source>
</evidence>
<gene>
    <name evidence="2" type="ORF">NESM_000390700</name>
</gene>
<feature type="region of interest" description="Disordered" evidence="1">
    <location>
        <begin position="382"/>
        <end position="573"/>
    </location>
</feature>
<accession>A0AAW0EN52</accession>
<sequence length="623" mass="68342">MSQRYEDAVLRGTAMLLLDLPSALRNTSQPLQKLFDSHYPNSGITNILLNAAPVRSTSGDNVMECGAVFFSSPKAMWAILDRLRVQLRTEDGALELRRGYLALGVQEVLVEGVVTWGEEGRPRSATAVTPPTVPAVAPASTQRSETQRSSDAPQTPPVDAPPRSHAHLRDSNRAAISPRDPIPTARESRTAEVHAGRDGAPGNERGRGGGGGGHGQGGEPGETVVVVMRFKEVYHRNRGGGDGADRDRSRGGAAPSQCSLTPFMVYQALAGECRPRKIVIIGSRQDVEMRVTRTLVELENADAAAHVVRVFTRRAVEFVSENSGSRQPRRSRNAPEKGERPICAEVRYLVNSWYSARNDQNRYLPNGERNYHRTISVRGFCPTELDLTDPSSVERMKAKAPREWQLDTHAKQPASGDFGRDSPRRYDAHGEDDRRSSGAAYMSAAAHHPQPQKRRRSPSPRHTRRSPSYSQSRSASTSRSASRSRSATPLSAESSRRDRRRPHDRRRDERRRDGREAAPFVAAAAPERGSHARPGPAPATHHTPLQVQPTSHAQQLPAVREAHPTTHTSASAAPAAAAVAFDAQGPLPLGWRPIFSQEYQQTYYGYTDPSTGTETTTWERPTA</sequence>
<feature type="compositionally biased region" description="Basic and acidic residues" evidence="1">
    <location>
        <begin position="392"/>
        <end position="410"/>
    </location>
</feature>
<feature type="compositionally biased region" description="Basic and acidic residues" evidence="1">
    <location>
        <begin position="505"/>
        <end position="516"/>
    </location>
</feature>
<feature type="compositionally biased region" description="Low complexity" evidence="1">
    <location>
        <begin position="517"/>
        <end position="526"/>
    </location>
</feature>
<feature type="compositionally biased region" description="Low complexity" evidence="1">
    <location>
        <begin position="123"/>
        <end position="141"/>
    </location>
</feature>
<feature type="region of interest" description="Disordered" evidence="1">
    <location>
        <begin position="121"/>
        <end position="221"/>
    </location>
</feature>
<name>A0AAW0EN52_9TRYP</name>
<keyword evidence="3" id="KW-1185">Reference proteome</keyword>
<feature type="compositionally biased region" description="Polar residues" evidence="1">
    <location>
        <begin position="543"/>
        <end position="554"/>
    </location>
</feature>
<dbReference type="Proteomes" id="UP001430356">
    <property type="component" value="Unassembled WGS sequence"/>
</dbReference>
<comment type="caution">
    <text evidence="2">The sequence shown here is derived from an EMBL/GenBank/DDBJ whole genome shotgun (WGS) entry which is preliminary data.</text>
</comment>
<feature type="compositionally biased region" description="Gly residues" evidence="1">
    <location>
        <begin position="208"/>
        <end position="220"/>
    </location>
</feature>
<feature type="compositionally biased region" description="Polar residues" evidence="1">
    <location>
        <begin position="142"/>
        <end position="153"/>
    </location>
</feature>
<organism evidence="2 3">
    <name type="scientific">Novymonas esmeraldas</name>
    <dbReference type="NCBI Taxonomy" id="1808958"/>
    <lineage>
        <taxon>Eukaryota</taxon>
        <taxon>Discoba</taxon>
        <taxon>Euglenozoa</taxon>
        <taxon>Kinetoplastea</taxon>
        <taxon>Metakinetoplastina</taxon>
        <taxon>Trypanosomatida</taxon>
        <taxon>Trypanosomatidae</taxon>
        <taxon>Novymonas</taxon>
    </lineage>
</organism>
<reference evidence="2 3" key="1">
    <citation type="journal article" date="2021" name="MBio">
        <title>A New Model Trypanosomatid, Novymonas esmeraldas: Genomic Perception of Its 'Candidatus Pandoraea novymonadis' Endosymbiont.</title>
        <authorList>
            <person name="Zakharova A."/>
            <person name="Saura A."/>
            <person name="Butenko A."/>
            <person name="Podesvova L."/>
            <person name="Warmusova S."/>
            <person name="Kostygov A.Y."/>
            <person name="Nenarokova A."/>
            <person name="Lukes J."/>
            <person name="Opperdoes F.R."/>
            <person name="Yurchenko V."/>
        </authorList>
    </citation>
    <scope>NUCLEOTIDE SEQUENCE [LARGE SCALE GENOMIC DNA]</scope>
    <source>
        <strain evidence="2 3">E262AT.01</strain>
    </source>
</reference>
<proteinExistence type="predicted"/>